<accession>A0ABD3UKG7</accession>
<keyword evidence="2" id="KW-1185">Reference proteome</keyword>
<dbReference type="Proteomes" id="UP001634393">
    <property type="component" value="Unassembled WGS sequence"/>
</dbReference>
<organism evidence="1 2">
    <name type="scientific">Penstemon smallii</name>
    <dbReference type="NCBI Taxonomy" id="265156"/>
    <lineage>
        <taxon>Eukaryota</taxon>
        <taxon>Viridiplantae</taxon>
        <taxon>Streptophyta</taxon>
        <taxon>Embryophyta</taxon>
        <taxon>Tracheophyta</taxon>
        <taxon>Spermatophyta</taxon>
        <taxon>Magnoliopsida</taxon>
        <taxon>eudicotyledons</taxon>
        <taxon>Gunneridae</taxon>
        <taxon>Pentapetalae</taxon>
        <taxon>asterids</taxon>
        <taxon>lamiids</taxon>
        <taxon>Lamiales</taxon>
        <taxon>Plantaginaceae</taxon>
        <taxon>Cheloneae</taxon>
        <taxon>Penstemon</taxon>
    </lineage>
</organism>
<comment type="caution">
    <text evidence="1">The sequence shown here is derived from an EMBL/GenBank/DDBJ whole genome shotgun (WGS) entry which is preliminary data.</text>
</comment>
<reference evidence="1 2" key="1">
    <citation type="submission" date="2024-12" db="EMBL/GenBank/DDBJ databases">
        <title>The unique morphological basis and parallel evolutionary history of personate flowers in Penstemon.</title>
        <authorList>
            <person name="Depatie T.H."/>
            <person name="Wessinger C.A."/>
        </authorList>
    </citation>
    <scope>NUCLEOTIDE SEQUENCE [LARGE SCALE GENOMIC DNA]</scope>
    <source>
        <strain evidence="1">WTNN_2</strain>
        <tissue evidence="1">Leaf</tissue>
    </source>
</reference>
<evidence type="ECO:0000313" key="2">
    <source>
        <dbReference type="Proteomes" id="UP001634393"/>
    </source>
</evidence>
<sequence>MDDLQYNAGRVLGKLHARTQTKNEVCYLELSSKRNELLTALFESSVISTLMLEMTCNQGYRILRFFQNMFFHEIDIDLLGLLREKNNLDMKYLLQGTHFEYYSYRPSIKYIFLCASPEGEEVDLRGKDLQDTNHL</sequence>
<evidence type="ECO:0000313" key="1">
    <source>
        <dbReference type="EMBL" id="KAL3850024.1"/>
    </source>
</evidence>
<dbReference type="AlphaFoldDB" id="A0ABD3UKG7"/>
<gene>
    <name evidence="1" type="ORF">ACJIZ3_011906</name>
</gene>
<dbReference type="EMBL" id="JBJXBP010000001">
    <property type="protein sequence ID" value="KAL3850024.1"/>
    <property type="molecule type" value="Genomic_DNA"/>
</dbReference>
<proteinExistence type="predicted"/>
<protein>
    <submittedName>
        <fullName evidence="1">Uncharacterized protein</fullName>
    </submittedName>
</protein>
<name>A0ABD3UKG7_9LAMI</name>